<dbReference type="InterPro" id="IPR016024">
    <property type="entry name" value="ARM-type_fold"/>
</dbReference>
<accession>A0A928YQI1</accession>
<proteinExistence type="predicted"/>
<protein>
    <submittedName>
        <fullName evidence="3">DUF1080 domain-containing protein</fullName>
    </submittedName>
</protein>
<dbReference type="Proteomes" id="UP000616201">
    <property type="component" value="Unassembled WGS sequence"/>
</dbReference>
<dbReference type="EMBL" id="PRDK01000006">
    <property type="protein sequence ID" value="MBE8714251.1"/>
    <property type="molecule type" value="Genomic_DNA"/>
</dbReference>
<dbReference type="RefSeq" id="WP_196936498.1">
    <property type="nucleotide sequence ID" value="NZ_MU158698.1"/>
</dbReference>
<evidence type="ECO:0000313" key="4">
    <source>
        <dbReference type="Proteomes" id="UP000616201"/>
    </source>
</evidence>
<dbReference type="Pfam" id="PF06439">
    <property type="entry name" value="3keto-disac_hyd"/>
    <property type="match status" value="2"/>
</dbReference>
<dbReference type="Gene3D" id="1.25.10.10">
    <property type="entry name" value="Leucine-rich Repeat Variant"/>
    <property type="match status" value="2"/>
</dbReference>
<evidence type="ECO:0000259" key="2">
    <source>
        <dbReference type="Pfam" id="PF06439"/>
    </source>
</evidence>
<dbReference type="InterPro" id="IPR011989">
    <property type="entry name" value="ARM-like"/>
</dbReference>
<evidence type="ECO:0000313" key="3">
    <source>
        <dbReference type="EMBL" id="MBE8714251.1"/>
    </source>
</evidence>
<keyword evidence="4" id="KW-1185">Reference proteome</keyword>
<dbReference type="GO" id="GO:0016787">
    <property type="term" value="F:hydrolase activity"/>
    <property type="evidence" value="ECO:0007669"/>
    <property type="project" value="InterPro"/>
</dbReference>
<dbReference type="InterPro" id="IPR010496">
    <property type="entry name" value="AL/BT2_dom"/>
</dbReference>
<name>A0A928YQI1_9SPHI</name>
<feature type="chain" id="PRO_5036697868" evidence="1">
    <location>
        <begin position="21"/>
        <end position="1132"/>
    </location>
</feature>
<feature type="domain" description="3-keto-alpha-glucoside-1,2-lyase/3-keto-2-hydroxy-glucal hydratase" evidence="2">
    <location>
        <begin position="943"/>
        <end position="1130"/>
    </location>
</feature>
<evidence type="ECO:0000256" key="1">
    <source>
        <dbReference type="SAM" id="SignalP"/>
    </source>
</evidence>
<organism evidence="3 4">
    <name type="scientific">Sphingobacterium hungaricum</name>
    <dbReference type="NCBI Taxonomy" id="2082723"/>
    <lineage>
        <taxon>Bacteria</taxon>
        <taxon>Pseudomonadati</taxon>
        <taxon>Bacteroidota</taxon>
        <taxon>Sphingobacteriia</taxon>
        <taxon>Sphingobacteriales</taxon>
        <taxon>Sphingobacteriaceae</taxon>
        <taxon>Sphingobacterium</taxon>
    </lineage>
</organism>
<sequence length="1132" mass="123421">MKKIFNTIAALLIVQAAAYAQQPANRTAATKIADVLAQQPAEEITKFREAMKGLEEFTATDIAQLLSGLKPQGGDNKTIEFAANSYAFYVMQPGLEAKREVFAQGLILALSQLQDKDNKGFVFELMKQASKNESIAAVAPYLADEYLAEKAARTLNAIRTAEATQALSAALANAKNEKLTTSIVAALGDLESKADEERIIALLGTYTSDNFQRTGFTALSKIGGIASAPVFLAKLKATNYQFDKSNVGGLSIDYAHALIANNHGKLAEQFANTLYKNALKIEDNVVVDGAIQVLTELNPSKQHKTLVGLAGANDVVTQNVALDLLLANQQPADAKKVIKLLAKSSEEGQEGIFNYLAALGDANNIPLIEKSLAKLTNSNAKIAAYNALSSLSKGANTEFIISQFAQANEAESSILQNLILSSKDKNAINSVNTALASADKKTKLNLLAVLASRKNESSSKAVLAEIGNEDAEIRLAAYKALPNVVNPEDFDAVAALLNNSNPEEAKLAQLAVINALKASSDSDAKIERLATNISRSQAPSAANYFPIFAGIGGKESLDAVTNYVFNNSAVKTEAIQAIANWSNPEALNTLVALSRVEKDAPLFNTIYRGLIKQVNASTETPEQKTLLLKEAFSLAQNVEQKRLALSSLQQTGTYQALVFAGQFLNDKELKNAATNTAMNIGMDHPEYYGTDVRTILNAVMGNLTGSESSYLREALVRHLAEMSAEEGYVSIFNGKDLTGWKGLVENPIKRTTMSERQLAEKQVEADKKMNESWQAIDGDLVFEGHGDNIATVKQYGDFEMLVDWKLDKNGKEPDAGIYLRGTPQIQIWDISRTNVGAQVGSGGLYNNSKHPKDPLKVADNALGEWNTFKIKMVGEKVTVWLNGELVVDNVTLENYWDRNQSIFPTEQIELQAHGSRVWYRDIFIKELPRKELFQLSQKEAQEGYKVLFDGTNLDAWTETPAYEITQQGFIRSNPDAKFGKNLYTKAEYADFSFKFDFKLTPGANNGVGIRTPLEGDAAYEGMEIQILDNSADIYKDLKPYQFHGSVYGIMAASKGQLRPVGEWNTQEIRIQGNKIQVTLNGHLILNGDLSQATKNGTLDGKNHPGLKRTSGHIGFLGHGTEVFLKNIRVKAL</sequence>
<dbReference type="SUPFAM" id="SSF48371">
    <property type="entry name" value="ARM repeat"/>
    <property type="match status" value="1"/>
</dbReference>
<dbReference type="Gene3D" id="2.60.120.560">
    <property type="entry name" value="Exo-inulinase, domain 1"/>
    <property type="match status" value="2"/>
</dbReference>
<keyword evidence="1" id="KW-0732">Signal</keyword>
<feature type="domain" description="3-keto-alpha-glucoside-1,2-lyase/3-keto-2-hydroxy-glucal hydratase" evidence="2">
    <location>
        <begin position="727"/>
        <end position="925"/>
    </location>
</feature>
<dbReference type="AlphaFoldDB" id="A0A928YQI1"/>
<comment type="caution">
    <text evidence="3">The sequence shown here is derived from an EMBL/GenBank/DDBJ whole genome shotgun (WGS) entry which is preliminary data.</text>
</comment>
<feature type="signal peptide" evidence="1">
    <location>
        <begin position="1"/>
        <end position="20"/>
    </location>
</feature>
<reference evidence="3" key="1">
    <citation type="submission" date="2018-02" db="EMBL/GenBank/DDBJ databases">
        <authorList>
            <person name="Vasarhelyi B.M."/>
            <person name="Deshmukh S."/>
            <person name="Balint B."/>
            <person name="Kukolya J."/>
        </authorList>
    </citation>
    <scope>NUCLEOTIDE SEQUENCE</scope>
    <source>
        <strain evidence="3">KB22</strain>
    </source>
</reference>
<gene>
    <name evidence="3" type="ORF">C4F49_11210</name>
</gene>